<dbReference type="PANTHER" id="PTHR44378:SF2">
    <property type="entry name" value="ACYL-ACTIVATING ENZYME 17, PEROXISOMAL-RELATED"/>
    <property type="match status" value="1"/>
</dbReference>
<evidence type="ECO:0000313" key="4">
    <source>
        <dbReference type="EMBL" id="CAD7704810.1"/>
    </source>
</evidence>
<dbReference type="InterPro" id="IPR025110">
    <property type="entry name" value="AMP-bd_C"/>
</dbReference>
<dbReference type="Gene3D" id="3.40.50.12780">
    <property type="entry name" value="N-terminal domain of ligase-like"/>
    <property type="match status" value="1"/>
</dbReference>
<feature type="domain" description="AMP-dependent synthetase/ligase" evidence="2">
    <location>
        <begin position="1"/>
        <end position="260"/>
    </location>
</feature>
<dbReference type="EMBL" id="CAJHUC010002957">
    <property type="protein sequence ID" value="CAD7704810.1"/>
    <property type="molecule type" value="Genomic_DNA"/>
</dbReference>
<dbReference type="InterPro" id="IPR045851">
    <property type="entry name" value="AMP-bd_C_sf"/>
</dbReference>
<feature type="chain" id="PRO_5035850228" description="AMP-dependent synthetase/ligase domain-containing protein" evidence="1">
    <location>
        <begin position="26"/>
        <end position="457"/>
    </location>
</feature>
<evidence type="ECO:0000259" key="3">
    <source>
        <dbReference type="Pfam" id="PF13193"/>
    </source>
</evidence>
<dbReference type="Pfam" id="PF00501">
    <property type="entry name" value="AMP-binding"/>
    <property type="match status" value="1"/>
</dbReference>
<dbReference type="OrthoDB" id="10253115at2759"/>
<protein>
    <recommendedName>
        <fullName evidence="6">AMP-dependent synthetase/ligase domain-containing protein</fullName>
    </recommendedName>
</protein>
<dbReference type="Gene3D" id="3.30.300.30">
    <property type="match status" value="1"/>
</dbReference>
<dbReference type="Proteomes" id="UP000708148">
    <property type="component" value="Unassembled WGS sequence"/>
</dbReference>
<accession>A0A8S1JID6</accession>
<dbReference type="InterPro" id="IPR020845">
    <property type="entry name" value="AMP-binding_CS"/>
</dbReference>
<keyword evidence="5" id="KW-1185">Reference proteome</keyword>
<gene>
    <name evidence="4" type="ORF">OSTQU699_LOCUS10165</name>
</gene>
<sequence length="457" mass="49506">MPMTVTSVVAYLGIVLSGCVVVSIADSFSPPEVASRLKIAGAVAIMTQDVILRGGKTFALFSRVVEANAPMAIVCPGLGDNLQVNLREGDMEYSEFLASGGPLGQFQPYSADGYEATNILFSSGTTGEPKAIPYTHLTPIRCAVDGFAHQDIRHRDVVCWPTNLGWMMGPWLVYAALLNGATIALFEGSPLGREFCQFVSAARVTQLGVVPSIVRAWREGASVKGIDWASIRCFSSTGEASTPEEYHWLMAQAGYKPVIEYCGALVQCLIGPLDFICFVPAVRSELALVPPMLGNSQKLLNRDHFLVYYDGMPMLEGTSMPLRRHGDEVERLPGGYYCAHGRCDDTMNLGGIKVSSIELERAVMANVQQVKEAAAVGVTPSGSGPQKLVLFLVPKAAGHQPGASKFRELCQKAVRTELNPLFKVADVVLCESLPRTASNKIMRRLLRSRYGKGRSRL</sequence>
<dbReference type="InterPro" id="IPR000873">
    <property type="entry name" value="AMP-dep_synth/lig_dom"/>
</dbReference>
<reference evidence="4" key="1">
    <citation type="submission" date="2020-12" db="EMBL/GenBank/DDBJ databases">
        <authorList>
            <person name="Iha C."/>
        </authorList>
    </citation>
    <scope>NUCLEOTIDE SEQUENCE</scope>
</reference>
<dbReference type="PROSITE" id="PS00455">
    <property type="entry name" value="AMP_BINDING"/>
    <property type="match status" value="1"/>
</dbReference>
<evidence type="ECO:0000256" key="1">
    <source>
        <dbReference type="SAM" id="SignalP"/>
    </source>
</evidence>
<comment type="caution">
    <text evidence="4">The sequence shown here is derived from an EMBL/GenBank/DDBJ whole genome shotgun (WGS) entry which is preliminary data.</text>
</comment>
<proteinExistence type="predicted"/>
<dbReference type="SUPFAM" id="SSF56801">
    <property type="entry name" value="Acetyl-CoA synthetase-like"/>
    <property type="match status" value="1"/>
</dbReference>
<dbReference type="PANTHER" id="PTHR44378">
    <property type="entry name" value="ACYL-ACTIVATING ENZYME 17, PEROXISOMAL-RELATED"/>
    <property type="match status" value="1"/>
</dbReference>
<keyword evidence="1" id="KW-0732">Signal</keyword>
<feature type="signal peptide" evidence="1">
    <location>
        <begin position="1"/>
        <end position="25"/>
    </location>
</feature>
<evidence type="ECO:0008006" key="6">
    <source>
        <dbReference type="Google" id="ProtNLM"/>
    </source>
</evidence>
<name>A0A8S1JID6_9CHLO</name>
<dbReference type="InterPro" id="IPR042099">
    <property type="entry name" value="ANL_N_sf"/>
</dbReference>
<evidence type="ECO:0000259" key="2">
    <source>
        <dbReference type="Pfam" id="PF00501"/>
    </source>
</evidence>
<feature type="domain" description="AMP-binding enzyme C-terminal" evidence="3">
    <location>
        <begin position="363"/>
        <end position="440"/>
    </location>
</feature>
<evidence type="ECO:0000313" key="5">
    <source>
        <dbReference type="Proteomes" id="UP000708148"/>
    </source>
</evidence>
<organism evidence="4 5">
    <name type="scientific">Ostreobium quekettii</name>
    <dbReference type="NCBI Taxonomy" id="121088"/>
    <lineage>
        <taxon>Eukaryota</taxon>
        <taxon>Viridiplantae</taxon>
        <taxon>Chlorophyta</taxon>
        <taxon>core chlorophytes</taxon>
        <taxon>Ulvophyceae</taxon>
        <taxon>TCBD clade</taxon>
        <taxon>Bryopsidales</taxon>
        <taxon>Ostreobineae</taxon>
        <taxon>Ostreobiaceae</taxon>
        <taxon>Ostreobium</taxon>
    </lineage>
</organism>
<dbReference type="AlphaFoldDB" id="A0A8S1JID6"/>
<dbReference type="Pfam" id="PF13193">
    <property type="entry name" value="AMP-binding_C"/>
    <property type="match status" value="1"/>
</dbReference>